<sequence>DFPNIVAKIIHIGALIKGEMSLNLIRSLARKADLSLDVQGFVRVKEGARLVLKDWDEKRTALPYLKYLKADIIEARLLTETSDLPTAAELLAKMGPSEILITHKEGVFLFARGRFYQAPFRPKSLKGRTGRGDTCISTYIAKRLTSPPYKALCFTAALTTFKLEKEGPFRGNLEDVDALSKEFELDLAANSISDIV</sequence>
<name>A0A0F9GF60_9ZZZZ</name>
<dbReference type="AlphaFoldDB" id="A0A0F9GF60"/>
<comment type="caution">
    <text evidence="1">The sequence shown here is derived from an EMBL/GenBank/DDBJ whole genome shotgun (WGS) entry which is preliminary data.</text>
</comment>
<dbReference type="Gene3D" id="3.40.1190.20">
    <property type="match status" value="1"/>
</dbReference>
<reference evidence="1" key="1">
    <citation type="journal article" date="2015" name="Nature">
        <title>Complex archaea that bridge the gap between prokaryotes and eukaryotes.</title>
        <authorList>
            <person name="Spang A."/>
            <person name="Saw J.H."/>
            <person name="Jorgensen S.L."/>
            <person name="Zaremba-Niedzwiedzka K."/>
            <person name="Martijn J."/>
            <person name="Lind A.E."/>
            <person name="van Eijk R."/>
            <person name="Schleper C."/>
            <person name="Guy L."/>
            <person name="Ettema T.J."/>
        </authorList>
    </citation>
    <scope>NUCLEOTIDE SEQUENCE</scope>
</reference>
<evidence type="ECO:0000313" key="1">
    <source>
        <dbReference type="EMBL" id="KKL97398.1"/>
    </source>
</evidence>
<dbReference type="InterPro" id="IPR029056">
    <property type="entry name" value="Ribokinase-like"/>
</dbReference>
<dbReference type="SUPFAM" id="SSF53613">
    <property type="entry name" value="Ribokinase-like"/>
    <property type="match status" value="1"/>
</dbReference>
<feature type="non-terminal residue" evidence="1">
    <location>
        <position position="1"/>
    </location>
</feature>
<gene>
    <name evidence="1" type="ORF">LCGC14_1834850</name>
</gene>
<proteinExistence type="predicted"/>
<dbReference type="EMBL" id="LAZR01018175">
    <property type="protein sequence ID" value="KKL97398.1"/>
    <property type="molecule type" value="Genomic_DNA"/>
</dbReference>
<accession>A0A0F9GF60</accession>
<evidence type="ECO:0008006" key="2">
    <source>
        <dbReference type="Google" id="ProtNLM"/>
    </source>
</evidence>
<protein>
    <recommendedName>
        <fullName evidence="2">Carbohydrate kinase PfkB domain-containing protein</fullName>
    </recommendedName>
</protein>
<organism evidence="1">
    <name type="scientific">marine sediment metagenome</name>
    <dbReference type="NCBI Taxonomy" id="412755"/>
    <lineage>
        <taxon>unclassified sequences</taxon>
        <taxon>metagenomes</taxon>
        <taxon>ecological metagenomes</taxon>
    </lineage>
</organism>